<evidence type="ECO:0000259" key="10">
    <source>
        <dbReference type="Pfam" id="PF03104"/>
    </source>
</evidence>
<name>A0ABT3ZZ19_9BACT</name>
<dbReference type="EC" id="2.7.7.7" evidence="2"/>
<evidence type="ECO:0000256" key="7">
    <source>
        <dbReference type="ARBA" id="ARBA00049244"/>
    </source>
</evidence>
<dbReference type="Gene3D" id="3.90.1600.10">
    <property type="entry name" value="Palm domain of DNA polymerase"/>
    <property type="match status" value="1"/>
</dbReference>
<evidence type="ECO:0000256" key="3">
    <source>
        <dbReference type="ARBA" id="ARBA00022679"/>
    </source>
</evidence>
<evidence type="ECO:0000259" key="9">
    <source>
        <dbReference type="Pfam" id="PF00136"/>
    </source>
</evidence>
<dbReference type="Proteomes" id="UP001207654">
    <property type="component" value="Unassembled WGS sequence"/>
</dbReference>
<dbReference type="SUPFAM" id="SSF56672">
    <property type="entry name" value="DNA/RNA polymerases"/>
    <property type="match status" value="1"/>
</dbReference>
<dbReference type="InterPro" id="IPR012337">
    <property type="entry name" value="RNaseH-like_sf"/>
</dbReference>
<gene>
    <name evidence="11" type="ORF">OV287_05465</name>
</gene>
<evidence type="ECO:0000256" key="5">
    <source>
        <dbReference type="ARBA" id="ARBA00022932"/>
    </source>
</evidence>
<evidence type="ECO:0000256" key="2">
    <source>
        <dbReference type="ARBA" id="ARBA00012417"/>
    </source>
</evidence>
<organism evidence="11 12">
    <name type="scientific">Archangium lansingense</name>
    <dbReference type="NCBI Taxonomy" id="2995310"/>
    <lineage>
        <taxon>Bacteria</taxon>
        <taxon>Pseudomonadati</taxon>
        <taxon>Myxococcota</taxon>
        <taxon>Myxococcia</taxon>
        <taxon>Myxococcales</taxon>
        <taxon>Cystobacterineae</taxon>
        <taxon>Archangiaceae</taxon>
        <taxon>Archangium</taxon>
    </lineage>
</organism>
<dbReference type="InterPro" id="IPR023211">
    <property type="entry name" value="DNA_pol_palm_dom_sf"/>
</dbReference>
<evidence type="ECO:0000256" key="8">
    <source>
        <dbReference type="SAM" id="MobiDB-lite"/>
    </source>
</evidence>
<feature type="region of interest" description="Disordered" evidence="8">
    <location>
        <begin position="250"/>
        <end position="273"/>
    </location>
</feature>
<dbReference type="InterPro" id="IPR036397">
    <property type="entry name" value="RNaseH_sf"/>
</dbReference>
<dbReference type="RefSeq" id="WP_267532914.1">
    <property type="nucleotide sequence ID" value="NZ_JAPNKA010000001.1"/>
</dbReference>
<dbReference type="Gene3D" id="3.30.420.10">
    <property type="entry name" value="Ribonuclease H-like superfamily/Ribonuclease H"/>
    <property type="match status" value="1"/>
</dbReference>
<dbReference type="SUPFAM" id="SSF53098">
    <property type="entry name" value="Ribonuclease H-like"/>
    <property type="match status" value="1"/>
</dbReference>
<dbReference type="PRINTS" id="PR00106">
    <property type="entry name" value="DNAPOLB"/>
</dbReference>
<comment type="catalytic activity">
    <reaction evidence="7">
        <text>DNA(n) + a 2'-deoxyribonucleoside 5'-triphosphate = DNA(n+1) + diphosphate</text>
        <dbReference type="Rhea" id="RHEA:22508"/>
        <dbReference type="Rhea" id="RHEA-COMP:17339"/>
        <dbReference type="Rhea" id="RHEA-COMP:17340"/>
        <dbReference type="ChEBI" id="CHEBI:33019"/>
        <dbReference type="ChEBI" id="CHEBI:61560"/>
        <dbReference type="ChEBI" id="CHEBI:173112"/>
        <dbReference type="EC" id="2.7.7.7"/>
    </reaction>
</comment>
<keyword evidence="6" id="KW-0238">DNA-binding</keyword>
<feature type="domain" description="DNA-directed DNA polymerase family B exonuclease" evidence="10">
    <location>
        <begin position="198"/>
        <end position="310"/>
    </location>
</feature>
<feature type="domain" description="DNA-directed DNA polymerase family B multifunctional" evidence="9">
    <location>
        <begin position="454"/>
        <end position="541"/>
    </location>
</feature>
<dbReference type="InterPro" id="IPR006134">
    <property type="entry name" value="DNA-dir_DNA_pol_B_multi_dom"/>
</dbReference>
<dbReference type="InterPro" id="IPR006133">
    <property type="entry name" value="DNA-dir_DNA_pol_B_exonuc"/>
</dbReference>
<accession>A0ABT3ZZ19</accession>
<dbReference type="PANTHER" id="PTHR10322:SF23">
    <property type="entry name" value="DNA POLYMERASE DELTA CATALYTIC SUBUNIT"/>
    <property type="match status" value="1"/>
</dbReference>
<dbReference type="Pfam" id="PF03104">
    <property type="entry name" value="DNA_pol_B_exo1"/>
    <property type="match status" value="1"/>
</dbReference>
<protein>
    <recommendedName>
        <fullName evidence="2">DNA-directed DNA polymerase</fullName>
        <ecNumber evidence="2">2.7.7.7</ecNumber>
    </recommendedName>
</protein>
<dbReference type="InterPro" id="IPR050240">
    <property type="entry name" value="DNA_pol_type-B"/>
</dbReference>
<proteinExistence type="inferred from homology"/>
<dbReference type="InterPro" id="IPR043502">
    <property type="entry name" value="DNA/RNA_pol_sf"/>
</dbReference>
<dbReference type="InterPro" id="IPR006172">
    <property type="entry name" value="DNA-dir_DNA_pol_B"/>
</dbReference>
<evidence type="ECO:0000313" key="11">
    <source>
        <dbReference type="EMBL" id="MCY1073927.1"/>
    </source>
</evidence>
<keyword evidence="3" id="KW-0808">Transferase</keyword>
<keyword evidence="12" id="KW-1185">Reference proteome</keyword>
<dbReference type="PANTHER" id="PTHR10322">
    <property type="entry name" value="DNA POLYMERASE CATALYTIC SUBUNIT"/>
    <property type="match status" value="1"/>
</dbReference>
<reference evidence="11 12" key="1">
    <citation type="submission" date="2022-11" db="EMBL/GenBank/DDBJ databases">
        <title>Minimal conservation of predation-associated metabolite biosynthetic gene clusters underscores biosynthetic potential of Myxococcota including descriptions for ten novel species: Archangium lansinium sp. nov., Myxococcus landrumus sp. nov., Nannocystis bai.</title>
        <authorList>
            <person name="Ahearne A."/>
            <person name="Stevens C."/>
            <person name="Phillips K."/>
        </authorList>
    </citation>
    <scope>NUCLEOTIDE SEQUENCE [LARGE SCALE GENOMIC DNA]</scope>
    <source>
        <strain evidence="11 12">MIWBW</strain>
    </source>
</reference>
<comment type="similarity">
    <text evidence="1">Belongs to the DNA polymerase type-B family.</text>
</comment>
<dbReference type="EMBL" id="JAPNKA010000001">
    <property type="protein sequence ID" value="MCY1073927.1"/>
    <property type="molecule type" value="Genomic_DNA"/>
</dbReference>
<sequence>MAHAREDEWLWGWDPTPGIVSVWAEPDGRAFVWRRLPGSGALVREDVRFRPWLLLASLENLTHLGARLRPEHEGPAPHRVTWQELEGPGALRYVVRADDGRMLATAVLQGAARRLGHPVGNLRELGAHAVLSLPPEEQYLVASGRTYFRDLGFDDLRRMQFDLETTGLEPQHDRIFLVAIRDADGKTDTLEAHGDSDAAEADLLQRLVARVRAIDPDVIENHNLHGFDLPFLAHRARLLGVTLALGRAGTPGLRQRPAARGAAPGRGGPGHDAMRRARYTVPGREFIDTLDAVRRHDFSTRELPGHGLKAVAQHLGLSSPEREHIPGAQVYEVFGSNPERVRRYARDDVTEAAGLARMLGGAAFALARMAPRRYERLADAGPATGVIDPMLVRAYLREGAALPAHEPGDGTPHSGAALHLFATGVARHVVKADVASLYPSLMREYRIGPKRDRLGAMLALVDRLVEQRLAAKARARAAPSGSPERYTNEALSAAMKIVVNSAYGYLGAGGLTRFADVHAANEVTRRGREVLRLICNELARRGVTLLEADTDGVYFSVPDGWGEADERRVVSEVAELLPPKVRLEFDGRYAAMLSHEPKNYALQPYDGALILRGVAFRSSRAEPFGEDFLRRALRCLLAGDIPGVRGAYVETVTALRRRTLPTLSVAAHVRLTKTPEQYLAARRRELPYEAMLASGQKHWASGEQVRVYRAVGGRAALLPEPEAGDNGGDPRDYDAEFYARQLRETFAARLVRALAPEDFAEVFADPEQPSLFAPSLANARPILTVLREPETEGEPPGLSADNFP</sequence>
<comment type="caution">
    <text evidence="11">The sequence shown here is derived from an EMBL/GenBank/DDBJ whole genome shotgun (WGS) entry which is preliminary data.</text>
</comment>
<evidence type="ECO:0000256" key="4">
    <source>
        <dbReference type="ARBA" id="ARBA00022695"/>
    </source>
</evidence>
<keyword evidence="4" id="KW-0548">Nucleotidyltransferase</keyword>
<evidence type="ECO:0000256" key="6">
    <source>
        <dbReference type="ARBA" id="ARBA00023125"/>
    </source>
</evidence>
<dbReference type="SMART" id="SM00486">
    <property type="entry name" value="POLBc"/>
    <property type="match status" value="1"/>
</dbReference>
<evidence type="ECO:0000313" key="12">
    <source>
        <dbReference type="Proteomes" id="UP001207654"/>
    </source>
</evidence>
<dbReference type="Pfam" id="PF00136">
    <property type="entry name" value="DNA_pol_B"/>
    <property type="match status" value="1"/>
</dbReference>
<keyword evidence="5" id="KW-0239">DNA-directed DNA polymerase</keyword>
<feature type="compositionally biased region" description="Low complexity" evidence="8">
    <location>
        <begin position="251"/>
        <end position="263"/>
    </location>
</feature>
<evidence type="ECO:0000256" key="1">
    <source>
        <dbReference type="ARBA" id="ARBA00005755"/>
    </source>
</evidence>